<dbReference type="Pfam" id="PF09720">
    <property type="entry name" value="Unstab_antitox"/>
    <property type="match status" value="1"/>
</dbReference>
<comment type="caution">
    <text evidence="2">The sequence shown here is derived from an EMBL/GenBank/DDBJ whole genome shotgun (WGS) entry which is preliminary data.</text>
</comment>
<dbReference type="EMBL" id="AYKG01000011">
    <property type="protein sequence ID" value="ROO30650.1"/>
    <property type="molecule type" value="Genomic_DNA"/>
</dbReference>
<gene>
    <name evidence="2" type="ORF">SAJA_04720</name>
</gene>
<name>A0A423PYN8_9GAMM</name>
<sequence>MTLLEQASRLPATEKLRLIEQLIAELDLPDPTVEALWADEAAARSQAVKEGRLRSRPLAEAMEKHSR</sequence>
<proteinExistence type="predicted"/>
<dbReference type="RefSeq" id="WP_123657489.1">
    <property type="nucleotide sequence ID" value="NZ_AYKG01000011.1"/>
</dbReference>
<dbReference type="InterPro" id="IPR013406">
    <property type="entry name" value="CHP02574_addiction_mod"/>
</dbReference>
<accession>A0A423PYN8</accession>
<dbReference type="AlphaFoldDB" id="A0A423PYN8"/>
<protein>
    <submittedName>
        <fullName evidence="2">Addiction module protein</fullName>
    </submittedName>
</protein>
<evidence type="ECO:0000313" key="3">
    <source>
        <dbReference type="Proteomes" id="UP000285310"/>
    </source>
</evidence>
<evidence type="ECO:0000256" key="1">
    <source>
        <dbReference type="SAM" id="MobiDB-lite"/>
    </source>
</evidence>
<dbReference type="InParanoid" id="A0A423PYN8"/>
<feature type="region of interest" description="Disordered" evidence="1">
    <location>
        <begin position="48"/>
        <end position="67"/>
    </location>
</feature>
<dbReference type="Proteomes" id="UP000285310">
    <property type="component" value="Unassembled WGS sequence"/>
</dbReference>
<organism evidence="2 3">
    <name type="scientific">Salinisphaera japonica YTM-1</name>
    <dbReference type="NCBI Taxonomy" id="1209778"/>
    <lineage>
        <taxon>Bacteria</taxon>
        <taxon>Pseudomonadati</taxon>
        <taxon>Pseudomonadota</taxon>
        <taxon>Gammaproteobacteria</taxon>
        <taxon>Salinisphaerales</taxon>
        <taxon>Salinisphaeraceae</taxon>
        <taxon>Salinisphaera</taxon>
    </lineage>
</organism>
<evidence type="ECO:0000313" key="2">
    <source>
        <dbReference type="EMBL" id="ROO30650.1"/>
    </source>
</evidence>
<keyword evidence="3" id="KW-1185">Reference proteome</keyword>
<reference evidence="2 3" key="1">
    <citation type="submission" date="2013-10" db="EMBL/GenBank/DDBJ databases">
        <title>Salinisphaera japonica YTM-1 Genome Sequencing.</title>
        <authorList>
            <person name="Lai Q."/>
            <person name="Li C."/>
            <person name="Shao Z."/>
        </authorList>
    </citation>
    <scope>NUCLEOTIDE SEQUENCE [LARGE SCALE GENOMIC DNA]</scope>
    <source>
        <strain evidence="2 3">YTM-1</strain>
    </source>
</reference>